<accession>A0A1Y2EAR3</accession>
<dbReference type="InterPro" id="IPR020843">
    <property type="entry name" value="ER"/>
</dbReference>
<evidence type="ECO:0000256" key="1">
    <source>
        <dbReference type="ARBA" id="ARBA00022857"/>
    </source>
</evidence>
<dbReference type="PANTHER" id="PTHR44154">
    <property type="entry name" value="QUINONE OXIDOREDUCTASE"/>
    <property type="match status" value="1"/>
</dbReference>
<name>A0A1Y2EAR3_9PEZI</name>
<keyword evidence="4" id="KW-1185">Reference proteome</keyword>
<dbReference type="SUPFAM" id="SSF50129">
    <property type="entry name" value="GroES-like"/>
    <property type="match status" value="1"/>
</dbReference>
<dbReference type="AlphaFoldDB" id="A0A1Y2EAR3"/>
<dbReference type="PANTHER" id="PTHR44154:SF1">
    <property type="entry name" value="QUINONE OXIDOREDUCTASE"/>
    <property type="match status" value="1"/>
</dbReference>
<dbReference type="Gene3D" id="3.40.50.720">
    <property type="entry name" value="NAD(P)-binding Rossmann-like Domain"/>
    <property type="match status" value="1"/>
</dbReference>
<dbReference type="RefSeq" id="XP_040718919.1">
    <property type="nucleotide sequence ID" value="XM_040859613.1"/>
</dbReference>
<dbReference type="SUPFAM" id="SSF51735">
    <property type="entry name" value="NAD(P)-binding Rossmann-fold domains"/>
    <property type="match status" value="1"/>
</dbReference>
<dbReference type="SMART" id="SM00829">
    <property type="entry name" value="PKS_ER"/>
    <property type="match status" value="1"/>
</dbReference>
<evidence type="ECO:0000313" key="4">
    <source>
        <dbReference type="Proteomes" id="UP000193689"/>
    </source>
</evidence>
<reference evidence="3 4" key="1">
    <citation type="submission" date="2016-07" db="EMBL/GenBank/DDBJ databases">
        <title>Pervasive Adenine N6-methylation of Active Genes in Fungi.</title>
        <authorList>
            <consortium name="DOE Joint Genome Institute"/>
            <person name="Mondo S.J."/>
            <person name="Dannebaum R.O."/>
            <person name="Kuo R.C."/>
            <person name="Labutti K."/>
            <person name="Haridas S."/>
            <person name="Kuo A."/>
            <person name="Salamov A."/>
            <person name="Ahrendt S.R."/>
            <person name="Lipzen A."/>
            <person name="Sullivan W."/>
            <person name="Andreopoulos W.B."/>
            <person name="Clum A."/>
            <person name="Lindquist E."/>
            <person name="Daum C."/>
            <person name="Ramamoorthy G.K."/>
            <person name="Gryganskyi A."/>
            <person name="Culley D."/>
            <person name="Magnuson J.K."/>
            <person name="James T.Y."/>
            <person name="O'Malley M.A."/>
            <person name="Stajich J.E."/>
            <person name="Spatafora J.W."/>
            <person name="Visel A."/>
            <person name="Grigoriev I.V."/>
        </authorList>
    </citation>
    <scope>NUCLEOTIDE SEQUENCE [LARGE SCALE GENOMIC DNA]</scope>
    <source>
        <strain evidence="3 4">CBS 129021</strain>
    </source>
</reference>
<organism evidence="3 4">
    <name type="scientific">Pseudomassariella vexata</name>
    <dbReference type="NCBI Taxonomy" id="1141098"/>
    <lineage>
        <taxon>Eukaryota</taxon>
        <taxon>Fungi</taxon>
        <taxon>Dikarya</taxon>
        <taxon>Ascomycota</taxon>
        <taxon>Pezizomycotina</taxon>
        <taxon>Sordariomycetes</taxon>
        <taxon>Xylariomycetidae</taxon>
        <taxon>Amphisphaeriales</taxon>
        <taxon>Pseudomassariaceae</taxon>
        <taxon>Pseudomassariella</taxon>
    </lineage>
</organism>
<sequence length="299" mass="32057">MANSPKSPRTMRSLAAPKYCKPADYQVLQLRIPSIKGPKDVLIKVHAAGLMTGDTLIISREMRFLTGKLPPRFPVKIGSEAAGIVVATGQSVTAFKPGDAVYGLGLCHPKDLGLLPGFCSEYCIAQESLLLNKPQNVSFEEATALLGFTLTAYQSISLGERRLAEKGLTLEGKTVFVPGALSATGAVGIQLLKNVYKVKTLISTVSTPKLPLVPKYLPGLVDRLIDYTTTSNLTTAIPAGSVDLTYNTQFSTLFPSIPLMNPQHGVMASISSVPAPSQLRVIFPPLPFWVYWVSAVVQG</sequence>
<comment type="caution">
    <text evidence="3">The sequence shown here is derived from an EMBL/GenBank/DDBJ whole genome shotgun (WGS) entry which is preliminary data.</text>
</comment>
<protein>
    <submittedName>
        <fullName evidence="3">Chaperonin 10-like protein</fullName>
    </submittedName>
</protein>
<dbReference type="EMBL" id="MCFJ01000003">
    <property type="protein sequence ID" value="ORY68632.1"/>
    <property type="molecule type" value="Genomic_DNA"/>
</dbReference>
<dbReference type="Proteomes" id="UP000193689">
    <property type="component" value="Unassembled WGS sequence"/>
</dbReference>
<dbReference type="InterPro" id="IPR013154">
    <property type="entry name" value="ADH-like_N"/>
</dbReference>
<dbReference type="Pfam" id="PF08240">
    <property type="entry name" value="ADH_N"/>
    <property type="match status" value="1"/>
</dbReference>
<dbReference type="GeneID" id="63775825"/>
<proteinExistence type="predicted"/>
<dbReference type="STRING" id="1141098.A0A1Y2EAR3"/>
<keyword evidence="1" id="KW-0521">NADP</keyword>
<dbReference type="OrthoDB" id="9992527at2759"/>
<dbReference type="GO" id="GO:0016491">
    <property type="term" value="F:oxidoreductase activity"/>
    <property type="evidence" value="ECO:0007669"/>
    <property type="project" value="InterPro"/>
</dbReference>
<dbReference type="InterPro" id="IPR036291">
    <property type="entry name" value="NAD(P)-bd_dom_sf"/>
</dbReference>
<gene>
    <name evidence="3" type="ORF">BCR38DRAFT_423917</name>
</gene>
<evidence type="ECO:0000259" key="2">
    <source>
        <dbReference type="SMART" id="SM00829"/>
    </source>
</evidence>
<evidence type="ECO:0000313" key="3">
    <source>
        <dbReference type="EMBL" id="ORY68632.1"/>
    </source>
</evidence>
<dbReference type="InterPro" id="IPR051603">
    <property type="entry name" value="Zinc-ADH_QOR/CCCR"/>
</dbReference>
<dbReference type="InParanoid" id="A0A1Y2EAR3"/>
<dbReference type="InterPro" id="IPR011032">
    <property type="entry name" value="GroES-like_sf"/>
</dbReference>
<dbReference type="Gene3D" id="3.90.180.10">
    <property type="entry name" value="Medium-chain alcohol dehydrogenases, catalytic domain"/>
    <property type="match status" value="1"/>
</dbReference>
<feature type="domain" description="Enoyl reductase (ER)" evidence="2">
    <location>
        <begin position="23"/>
        <end position="297"/>
    </location>
</feature>